<evidence type="ECO:0000313" key="2">
    <source>
        <dbReference type="Proteomes" id="UP000248592"/>
    </source>
</evidence>
<gene>
    <name evidence="1" type="ORF">Pas1_09355</name>
</gene>
<protein>
    <submittedName>
        <fullName evidence="1">SAM-dependent DNA methyltransferase</fullName>
    </submittedName>
</protein>
<dbReference type="AlphaFoldDB" id="A0A2Z4JVA4"/>
<accession>A0A2Z4JVA4</accession>
<dbReference type="SUPFAM" id="SSF53335">
    <property type="entry name" value="S-adenosyl-L-methionine-dependent methyltransferases"/>
    <property type="match status" value="1"/>
</dbReference>
<dbReference type="GO" id="GO:0032259">
    <property type="term" value="P:methylation"/>
    <property type="evidence" value="ECO:0007669"/>
    <property type="project" value="UniProtKB-KW"/>
</dbReference>
<dbReference type="GO" id="GO:0008168">
    <property type="term" value="F:methyltransferase activity"/>
    <property type="evidence" value="ECO:0007669"/>
    <property type="project" value="UniProtKB-KW"/>
</dbReference>
<keyword evidence="1" id="KW-0808">Transferase</keyword>
<evidence type="ECO:0000313" key="1">
    <source>
        <dbReference type="EMBL" id="AWW50569.1"/>
    </source>
</evidence>
<name>A0A2Z4JVA4_9BURK</name>
<sequence length="225" mass="25867">MSNQLKQEPLDSQVVSRNRVTNHGEVYTNPREVNAMLDLVKHETERIDSRFLESACGHGNFLIEILTRKLATVESRYKKSQTEFECYSIIAVSSLYGIDILEDNVVDCRKRLLNKFIEFYDKSYKSNKREECINSIEFILSKNIVWGDALTFQTASNPPKPIVFSEWSPATEGFVKRRDYSFEGLLIHAEIESLPLFSDMGDGVFIPTPVKDYPLTSYFGVTNER</sequence>
<dbReference type="Gene3D" id="3.40.50.150">
    <property type="entry name" value="Vaccinia Virus protein VP39"/>
    <property type="match status" value="1"/>
</dbReference>
<keyword evidence="1" id="KW-0489">Methyltransferase</keyword>
<organism evidence="1 2">
    <name type="scientific">Polynucleobacter paneuropaeus</name>
    <dbReference type="NCBI Taxonomy" id="2527775"/>
    <lineage>
        <taxon>Bacteria</taxon>
        <taxon>Pseudomonadati</taxon>
        <taxon>Pseudomonadota</taxon>
        <taxon>Betaproteobacteria</taxon>
        <taxon>Burkholderiales</taxon>
        <taxon>Burkholderiaceae</taxon>
        <taxon>Polynucleobacter</taxon>
    </lineage>
</organism>
<dbReference type="InterPro" id="IPR029063">
    <property type="entry name" value="SAM-dependent_MTases_sf"/>
</dbReference>
<dbReference type="RefSeq" id="WP_112295102.1">
    <property type="nucleotide sequence ID" value="NZ_CBCSBS010000002.1"/>
</dbReference>
<dbReference type="EMBL" id="CP030085">
    <property type="protein sequence ID" value="AWW50569.1"/>
    <property type="molecule type" value="Genomic_DNA"/>
</dbReference>
<dbReference type="Proteomes" id="UP000248592">
    <property type="component" value="Chromosome"/>
</dbReference>
<dbReference type="REBASE" id="257141">
    <property type="entry name" value="M2.PasD2ORF9345P"/>
</dbReference>
<proteinExistence type="predicted"/>
<reference evidence="2" key="1">
    <citation type="submission" date="2018-06" db="EMBL/GenBank/DDBJ databases">
        <title>Description of a new Polynucleobacter species.</title>
        <authorList>
            <person name="Hahn M.W."/>
        </authorList>
    </citation>
    <scope>NUCLEOTIDE SEQUENCE [LARGE SCALE GENOMIC DNA]</scope>
    <source>
        <strain evidence="2">MG-25-Pas1-D2</strain>
    </source>
</reference>